<dbReference type="GO" id="GO:0030246">
    <property type="term" value="F:carbohydrate binding"/>
    <property type="evidence" value="ECO:0007669"/>
    <property type="project" value="InterPro"/>
</dbReference>
<dbReference type="Pfam" id="PF14065">
    <property type="entry name" value="Pvc16_N"/>
    <property type="match status" value="1"/>
</dbReference>
<evidence type="ECO:0000259" key="1">
    <source>
        <dbReference type="Pfam" id="PF14065"/>
    </source>
</evidence>
<gene>
    <name evidence="2" type="ORF">DSM106972_065620</name>
</gene>
<sequence>MLNSILQTLAEMLASGGILTSTEQINFSPPSSLENSNKELLLNLYLYDVRISKKIPNNGRHVERYFDDSRQVAEICRAPSCFDISIVITAHDRTVLGELHLLSETLLLLMRNRLLQEEFLTPDLRGHGNLSLSVTSDPPVNVESIWSSFSIPVRPAIYLTVTVPFNVWRKTTVPLVTGRHLGVNNSISASKSKSKIQKVAIAGVVKNILTSKPLKRVLIVLEGTEKSATSNEEGYFVFENLTSGNYILQLKRSGYEVKTCNVFVDGKSCVPEEILLMPAR</sequence>
<dbReference type="Pfam" id="PF13715">
    <property type="entry name" value="CarbopepD_reg_2"/>
    <property type="match status" value="1"/>
</dbReference>
<dbReference type="AlphaFoldDB" id="A0A3S1D0N6"/>
<proteinExistence type="predicted"/>
<reference evidence="2" key="1">
    <citation type="submission" date="2018-12" db="EMBL/GenBank/DDBJ databases">
        <authorList>
            <person name="Will S."/>
            <person name="Neumann-Schaal M."/>
            <person name="Henke P."/>
        </authorList>
    </citation>
    <scope>NUCLEOTIDE SEQUENCE</scope>
    <source>
        <strain evidence="2">PCC 7102</strain>
    </source>
</reference>
<name>A0A3S1D0N6_9CYAN</name>
<keyword evidence="3" id="KW-1185">Reference proteome</keyword>
<dbReference type="InterPro" id="IPR025351">
    <property type="entry name" value="Pvc16_N"/>
</dbReference>
<feature type="domain" description="Pvc16 N-terminal" evidence="1">
    <location>
        <begin position="6"/>
        <end position="165"/>
    </location>
</feature>
<accession>A0A3S1D0N6</accession>
<dbReference type="Gene3D" id="2.60.40.1120">
    <property type="entry name" value="Carboxypeptidase-like, regulatory domain"/>
    <property type="match status" value="1"/>
</dbReference>
<protein>
    <recommendedName>
        <fullName evidence="1">Pvc16 N-terminal domain-containing protein</fullName>
    </recommendedName>
</protein>
<dbReference type="SUPFAM" id="SSF49452">
    <property type="entry name" value="Starch-binding domain-like"/>
    <property type="match status" value="1"/>
</dbReference>
<evidence type="ECO:0000313" key="3">
    <source>
        <dbReference type="Proteomes" id="UP000271624"/>
    </source>
</evidence>
<dbReference type="EMBL" id="RSCL01000019">
    <property type="protein sequence ID" value="RUT01465.1"/>
    <property type="molecule type" value="Genomic_DNA"/>
</dbReference>
<comment type="caution">
    <text evidence="2">The sequence shown here is derived from an EMBL/GenBank/DDBJ whole genome shotgun (WGS) entry which is preliminary data.</text>
</comment>
<dbReference type="RefSeq" id="WP_127084751.1">
    <property type="nucleotide sequence ID" value="NZ_RSCL01000019.1"/>
</dbReference>
<dbReference type="Proteomes" id="UP000271624">
    <property type="component" value="Unassembled WGS sequence"/>
</dbReference>
<dbReference type="InterPro" id="IPR013784">
    <property type="entry name" value="Carb-bd-like_fold"/>
</dbReference>
<organism evidence="2 3">
    <name type="scientific">Dulcicalothrix desertica PCC 7102</name>
    <dbReference type="NCBI Taxonomy" id="232991"/>
    <lineage>
        <taxon>Bacteria</taxon>
        <taxon>Bacillati</taxon>
        <taxon>Cyanobacteriota</taxon>
        <taxon>Cyanophyceae</taxon>
        <taxon>Nostocales</taxon>
        <taxon>Calotrichaceae</taxon>
        <taxon>Dulcicalothrix</taxon>
    </lineage>
</organism>
<dbReference type="OrthoDB" id="460941at2"/>
<evidence type="ECO:0000313" key="2">
    <source>
        <dbReference type="EMBL" id="RUT01465.1"/>
    </source>
</evidence>
<reference evidence="2" key="2">
    <citation type="journal article" date="2019" name="Genome Biol. Evol.">
        <title>Day and night: Metabolic profiles and evolutionary relationships of six axenic non-marine cyanobacteria.</title>
        <authorList>
            <person name="Will S.E."/>
            <person name="Henke P."/>
            <person name="Boedeker C."/>
            <person name="Huang S."/>
            <person name="Brinkmann H."/>
            <person name="Rohde M."/>
            <person name="Jarek M."/>
            <person name="Friedl T."/>
            <person name="Seufert S."/>
            <person name="Schumacher M."/>
            <person name="Overmann J."/>
            <person name="Neumann-Schaal M."/>
            <person name="Petersen J."/>
        </authorList>
    </citation>
    <scope>NUCLEOTIDE SEQUENCE [LARGE SCALE GENOMIC DNA]</scope>
    <source>
        <strain evidence="2">PCC 7102</strain>
    </source>
</reference>